<reference evidence="3" key="1">
    <citation type="journal article" date="2019" name="Int. J. Syst. Evol. Microbiol.">
        <title>The Global Catalogue of Microorganisms (GCM) 10K type strain sequencing project: providing services to taxonomists for standard genome sequencing and annotation.</title>
        <authorList>
            <consortium name="The Broad Institute Genomics Platform"/>
            <consortium name="The Broad Institute Genome Sequencing Center for Infectious Disease"/>
            <person name="Wu L."/>
            <person name="Ma J."/>
        </authorList>
    </citation>
    <scope>NUCLEOTIDE SEQUENCE [LARGE SCALE GENOMIC DNA]</scope>
    <source>
        <strain evidence="3">NBRC 113072</strain>
    </source>
</reference>
<organism evidence="2 3">
    <name type="scientific">Mobilicoccus caccae</name>
    <dbReference type="NCBI Taxonomy" id="1859295"/>
    <lineage>
        <taxon>Bacteria</taxon>
        <taxon>Bacillati</taxon>
        <taxon>Actinomycetota</taxon>
        <taxon>Actinomycetes</taxon>
        <taxon>Micrococcales</taxon>
        <taxon>Dermatophilaceae</taxon>
        <taxon>Mobilicoccus</taxon>
    </lineage>
</organism>
<dbReference type="EMBL" id="BSUO01000001">
    <property type="protein sequence ID" value="GMA39319.1"/>
    <property type="molecule type" value="Genomic_DNA"/>
</dbReference>
<name>A0ABQ6IPC1_9MICO</name>
<gene>
    <name evidence="2" type="ORF">GCM10025883_13640</name>
</gene>
<feature type="region of interest" description="Disordered" evidence="1">
    <location>
        <begin position="339"/>
        <end position="360"/>
    </location>
</feature>
<proteinExistence type="predicted"/>
<protein>
    <submittedName>
        <fullName evidence="2">Uncharacterized protein</fullName>
    </submittedName>
</protein>
<evidence type="ECO:0000313" key="2">
    <source>
        <dbReference type="EMBL" id="GMA39319.1"/>
    </source>
</evidence>
<evidence type="ECO:0000313" key="3">
    <source>
        <dbReference type="Proteomes" id="UP001157126"/>
    </source>
</evidence>
<comment type="caution">
    <text evidence="2">The sequence shown here is derived from an EMBL/GenBank/DDBJ whole genome shotgun (WGS) entry which is preliminary data.</text>
</comment>
<dbReference type="Proteomes" id="UP001157126">
    <property type="component" value="Unassembled WGS sequence"/>
</dbReference>
<accession>A0ABQ6IPC1</accession>
<evidence type="ECO:0000256" key="1">
    <source>
        <dbReference type="SAM" id="MobiDB-lite"/>
    </source>
</evidence>
<keyword evidence="3" id="KW-1185">Reference proteome</keyword>
<sequence length="374" mass="39881">MVRLGGVLTVSRAAQVKNADTTQLLRGFVTGRAHLLGGPSRRRRKDLHVNAGHGTQTKDLLEASLDEALTLLDVDRRAWIVGVAHLSDLPLDHPVPDLNTIGAVFGWAREQGLFPTGALNYVADADATLLAKDIVTMTFRHKDSDGGDFLEVMVGFGAAGFVALGMTRTGNLGRERGRPADVLVTDVEAACLDLGVIGTLTAQMLGYTGPIDMGLSLSDQIPGRPLCLRSFDEAGELRPPSTEPTPSIRIVRARFTAGDEASVRFGAVYEMLLEAIAPFGVTGPEFVTDARSAIDYDVVEGQYTLPAGAQGDAGLIRGLSAFRGPGHIAACTRGYDRRHVLRDPRPSTGRASPSSPRRGLLTGLPRRGVLRCRA</sequence>